<dbReference type="GO" id="GO:0006271">
    <property type="term" value="P:DNA strand elongation involved in DNA replication"/>
    <property type="evidence" value="ECO:0007669"/>
    <property type="project" value="TreeGrafter"/>
</dbReference>
<dbReference type="STRING" id="1169540.A0A0G4GXW9"/>
<evidence type="ECO:0000259" key="4">
    <source>
        <dbReference type="Pfam" id="PF18018"/>
    </source>
</evidence>
<dbReference type="PhylomeDB" id="A0A0G4GXW9"/>
<dbReference type="AlphaFoldDB" id="A0A0G4GXW9"/>
<protein>
    <recommendedName>
        <fullName evidence="7">DNA polymerase delta subunit OB-fold domain-containing protein</fullName>
    </recommendedName>
</protein>
<gene>
    <name evidence="5" type="ORF">Vbra_22406</name>
</gene>
<evidence type="ECO:0000313" key="6">
    <source>
        <dbReference type="Proteomes" id="UP000041254"/>
    </source>
</evidence>
<dbReference type="PANTHER" id="PTHR10416:SF0">
    <property type="entry name" value="DNA POLYMERASE DELTA SUBUNIT 2"/>
    <property type="match status" value="1"/>
</dbReference>
<dbReference type="VEuPathDB" id="CryptoDB:Vbra_22406"/>
<organism evidence="5 6">
    <name type="scientific">Vitrella brassicaformis (strain CCMP3155)</name>
    <dbReference type="NCBI Taxonomy" id="1169540"/>
    <lineage>
        <taxon>Eukaryota</taxon>
        <taxon>Sar</taxon>
        <taxon>Alveolata</taxon>
        <taxon>Colpodellida</taxon>
        <taxon>Vitrellaceae</taxon>
        <taxon>Vitrella</taxon>
    </lineage>
</organism>
<dbReference type="InParanoid" id="A0A0G4GXW9"/>
<keyword evidence="2" id="KW-0235">DNA replication</keyword>
<keyword evidence="6" id="KW-1185">Reference proteome</keyword>
<evidence type="ECO:0000313" key="5">
    <source>
        <dbReference type="EMBL" id="CEM35714.1"/>
    </source>
</evidence>
<accession>A0A0G4GXW9</accession>
<dbReference type="InterPro" id="IPR007185">
    <property type="entry name" value="DNA_pol_a/d/e_bsu"/>
</dbReference>
<dbReference type="EMBL" id="CDMY01000862">
    <property type="protein sequence ID" value="CEM35714.1"/>
    <property type="molecule type" value="Genomic_DNA"/>
</dbReference>
<reference evidence="5 6" key="1">
    <citation type="submission" date="2014-11" db="EMBL/GenBank/DDBJ databases">
        <authorList>
            <person name="Zhu J."/>
            <person name="Qi W."/>
            <person name="Song R."/>
        </authorList>
    </citation>
    <scope>NUCLEOTIDE SEQUENCE [LARGE SCALE GENOMIC DNA]</scope>
</reference>
<evidence type="ECO:0008006" key="7">
    <source>
        <dbReference type="Google" id="ProtNLM"/>
    </source>
</evidence>
<proteinExistence type="inferred from homology"/>
<dbReference type="GO" id="GO:0043625">
    <property type="term" value="C:delta DNA polymerase complex"/>
    <property type="evidence" value="ECO:0007669"/>
    <property type="project" value="TreeGrafter"/>
</dbReference>
<dbReference type="InterPro" id="IPR024826">
    <property type="entry name" value="DNA_pol_delta/II_ssu"/>
</dbReference>
<feature type="domain" description="DNA polymerase alpha/delta/epsilon subunit B" evidence="3">
    <location>
        <begin position="200"/>
        <end position="384"/>
    </location>
</feature>
<evidence type="ECO:0000256" key="2">
    <source>
        <dbReference type="ARBA" id="ARBA00022705"/>
    </source>
</evidence>
<dbReference type="InterPro" id="IPR040663">
    <property type="entry name" value="DNA_pol_D_N"/>
</dbReference>
<comment type="similarity">
    <text evidence="1">Belongs to the DNA polymerase delta/II small subunit family.</text>
</comment>
<dbReference type="PANTHER" id="PTHR10416">
    <property type="entry name" value="DNA POLYMERASE DELTA SUBUNIT 2"/>
    <property type="match status" value="1"/>
</dbReference>
<dbReference type="OrthoDB" id="3763at2759"/>
<dbReference type="Pfam" id="PF18018">
    <property type="entry name" value="DNA_pol_D_N"/>
    <property type="match status" value="1"/>
</dbReference>
<dbReference type="Proteomes" id="UP000041254">
    <property type="component" value="Unassembled WGS sequence"/>
</dbReference>
<sequence length="453" mass="48434">MGLDFLRKPQGAVDLHKSGGGNPSLSRTQLPYENLSKRFLVSTGQYSQQYSSLYYVRLELLGEAVLRAARAKWGGQLSNAQFLEALKKAKEGGECVVIGTLYKSMTLKPSVLHEYMKHLAIEGPMDKYISDSDTLYLEDQTARVQLLGNTPPVGNVTTGLIVAVRGRMSDACFHATDYCLAGATSPTPGPAPSPEAPRYVAFVSGLRFGDASANEVHLRLLHEYLLGSSGSAEQKEQASRIGRLIVVGDTLAAVKTEGFDVKVVEQADGWLGEVSATLPVDVMPGATDPCNATLPQQPIHAALFPHSRRQADTFQSVTNPYDCRVGGVRIIGTSGQPVRDLMAFSSCTTPLDALKLTVQARCLAPTAPDTMGCYPFTKSDPFCMVNQDTGEGASVIFSGGHDRVQYERLGVGGEGGGEGQGPLCVCVPDFSVEPVVVLVDIDTLEVDLVEFGA</sequence>
<name>A0A0G4GXW9_VITBC</name>
<dbReference type="Gene3D" id="2.40.50.430">
    <property type="match status" value="1"/>
</dbReference>
<dbReference type="FunCoup" id="A0A0G4GXW9">
    <property type="interactions" value="292"/>
</dbReference>
<feature type="domain" description="DNA polymerase delta subunit OB-fold" evidence="4">
    <location>
        <begin position="49"/>
        <end position="177"/>
    </location>
</feature>
<dbReference type="Gene3D" id="3.60.21.50">
    <property type="match status" value="1"/>
</dbReference>
<dbReference type="OMA" id="HCILIGT"/>
<evidence type="ECO:0000256" key="1">
    <source>
        <dbReference type="ARBA" id="ARBA00006035"/>
    </source>
</evidence>
<dbReference type="Pfam" id="PF04042">
    <property type="entry name" value="DNA_pol_E_B"/>
    <property type="match status" value="1"/>
</dbReference>
<evidence type="ECO:0000259" key="3">
    <source>
        <dbReference type="Pfam" id="PF04042"/>
    </source>
</evidence>
<dbReference type="GO" id="GO:0003677">
    <property type="term" value="F:DNA binding"/>
    <property type="evidence" value="ECO:0007669"/>
    <property type="project" value="InterPro"/>
</dbReference>